<name>A0ACA9N9V5_9GLOM</name>
<evidence type="ECO:0000313" key="1">
    <source>
        <dbReference type="EMBL" id="CAG8644123.1"/>
    </source>
</evidence>
<protein>
    <submittedName>
        <fullName evidence="1">2674_t:CDS:1</fullName>
    </submittedName>
</protein>
<feature type="non-terminal residue" evidence="1">
    <location>
        <position position="361"/>
    </location>
</feature>
<gene>
    <name evidence="1" type="ORF">ACOLOM_LOCUS8041</name>
</gene>
<evidence type="ECO:0000313" key="2">
    <source>
        <dbReference type="Proteomes" id="UP000789525"/>
    </source>
</evidence>
<accession>A0ACA9N9V5</accession>
<dbReference type="Proteomes" id="UP000789525">
    <property type="component" value="Unassembled WGS sequence"/>
</dbReference>
<comment type="caution">
    <text evidence="1">The sequence shown here is derived from an EMBL/GenBank/DDBJ whole genome shotgun (WGS) entry which is preliminary data.</text>
</comment>
<dbReference type="EMBL" id="CAJVPT010019837">
    <property type="protein sequence ID" value="CAG8644123.1"/>
    <property type="molecule type" value="Genomic_DNA"/>
</dbReference>
<organism evidence="1 2">
    <name type="scientific">Acaulospora colombiana</name>
    <dbReference type="NCBI Taxonomy" id="27376"/>
    <lineage>
        <taxon>Eukaryota</taxon>
        <taxon>Fungi</taxon>
        <taxon>Fungi incertae sedis</taxon>
        <taxon>Mucoromycota</taxon>
        <taxon>Glomeromycotina</taxon>
        <taxon>Glomeromycetes</taxon>
        <taxon>Diversisporales</taxon>
        <taxon>Acaulosporaceae</taxon>
        <taxon>Acaulospora</taxon>
    </lineage>
</organism>
<sequence length="361" mass="40038">MPNAEIGNSFDHSTTTRRNFLIRIASLSNKIHLKSKSTINMAEGFSNSESTPLIAYRATEEISFKFGATVGGLLNATFGNAVEFIISVVALKNGMIRVVQASILGSVLSNLLLVQGFCFFFGGLRHLEQSFNVTAAQTSSSLLALAVLSLLIPAAFTASTDDDYVIKQGLLNLSHGTALQFVQPFDSLTRETGISLGSSMQIALGMSPLLVVLGFLNSFQGPYMPVRPRNATRQARTQRASRNALRNSKIDKPHDKALEELRRYEDFTTIDWVQDAIYERSRLNALRSAAIENRSSWATWFQLSYEAGQAWIVVSIVGIIIGLNAALIDITTEWLSDIKFGYCKNSWWLNQKFCCWEVEEQ</sequence>
<proteinExistence type="predicted"/>
<reference evidence="1" key="1">
    <citation type="submission" date="2021-06" db="EMBL/GenBank/DDBJ databases">
        <authorList>
            <person name="Kallberg Y."/>
            <person name="Tangrot J."/>
            <person name="Rosling A."/>
        </authorList>
    </citation>
    <scope>NUCLEOTIDE SEQUENCE</scope>
    <source>
        <strain evidence="1">CL356</strain>
    </source>
</reference>
<keyword evidence="2" id="KW-1185">Reference proteome</keyword>